<reference evidence="2 3" key="1">
    <citation type="submission" date="2017-11" db="EMBL/GenBank/DDBJ databases">
        <title>De novo assembly and phasing of dikaryotic genomes from two isolates of Puccinia coronata f. sp. avenae, the causal agent of oat crown rust.</title>
        <authorList>
            <person name="Miller M.E."/>
            <person name="Zhang Y."/>
            <person name="Omidvar V."/>
            <person name="Sperschneider J."/>
            <person name="Schwessinger B."/>
            <person name="Raley C."/>
            <person name="Palmer J.M."/>
            <person name="Garnica D."/>
            <person name="Upadhyaya N."/>
            <person name="Rathjen J."/>
            <person name="Taylor J.M."/>
            <person name="Park R.F."/>
            <person name="Dodds P.N."/>
            <person name="Hirsch C.D."/>
            <person name="Kianian S.F."/>
            <person name="Figueroa M."/>
        </authorList>
    </citation>
    <scope>NUCLEOTIDE SEQUENCE [LARGE SCALE GENOMIC DNA]</scope>
    <source>
        <strain evidence="2">12NC29</strain>
    </source>
</reference>
<feature type="domain" description="Glutaminase A central" evidence="1">
    <location>
        <begin position="127"/>
        <end position="190"/>
    </location>
</feature>
<dbReference type="EMBL" id="PGCJ01000100">
    <property type="protein sequence ID" value="PLW48827.1"/>
    <property type="molecule type" value="Genomic_DNA"/>
</dbReference>
<dbReference type="Proteomes" id="UP000235388">
    <property type="component" value="Unassembled WGS sequence"/>
</dbReference>
<evidence type="ECO:0000313" key="2">
    <source>
        <dbReference type="EMBL" id="PLW48827.1"/>
    </source>
</evidence>
<proteinExistence type="predicted"/>
<dbReference type="InterPro" id="IPR032514">
    <property type="entry name" value="GtaA_central"/>
</dbReference>
<dbReference type="Pfam" id="PF16335">
    <property type="entry name" value="GtaA_6_Hairpin"/>
    <property type="match status" value="1"/>
</dbReference>
<evidence type="ECO:0000259" key="1">
    <source>
        <dbReference type="Pfam" id="PF16335"/>
    </source>
</evidence>
<organism evidence="2 3">
    <name type="scientific">Puccinia coronata f. sp. avenae</name>
    <dbReference type="NCBI Taxonomy" id="200324"/>
    <lineage>
        <taxon>Eukaryota</taxon>
        <taxon>Fungi</taxon>
        <taxon>Dikarya</taxon>
        <taxon>Basidiomycota</taxon>
        <taxon>Pucciniomycotina</taxon>
        <taxon>Pucciniomycetes</taxon>
        <taxon>Pucciniales</taxon>
        <taxon>Pucciniaceae</taxon>
        <taxon>Puccinia</taxon>
    </lineage>
</organism>
<sequence length="561" mass="62222">MTTPTDQDLLIQSGLPLNQTFCPIRTRIPINHSSQKEAEEQEEKTPLSMVLKVVNIKDGHHIALDTSGTRLYTCLTTIVCSRQAQAGAHNSHSCQVHSPDYGNILPVLTGQIFMAPESVLRLSRQCTKDIWSAHSILVNDTSTMTMLKEISSNRNFQTMDVIAPCSPSWSTRTPHLVPLLLEPVFRYIATLLSPHLTLANITQTPQAGTTTATNSPSGGLVRHGIKHDCLMPCWRSLSNMGSDRMLLKIFERPHNSQTIGPMSYELIGQWLFDMGSNTLSNPTLKKSVKQPFPTWDRTEWSNPITILSNAVSDTPTGWVFFSGELNLLSLALLGQTNNLTCHHNCRRTTQTVDANGGWHNIDQTGLLLGGTPDELVQYQLAWKALPTSWYQLVQLAGRYSRPAGTARWEVLPTSWYSLLGGNPNQLVQLAGRHSRRAGTVPTRWEALILTSWYSTNSLGGTPEELVQYQLAGRKPNELVQYQLAGGHSRRADTVPARWEALLTSWYSTNSLGGTPDELVQYQLAGRHSRQSGTVPTCWEALPTSWCTSSSQKGTPDQLAQY</sequence>
<protein>
    <recommendedName>
        <fullName evidence="1">Glutaminase A central domain-containing protein</fullName>
    </recommendedName>
</protein>
<name>A0A2N5VFP9_9BASI</name>
<dbReference type="AlphaFoldDB" id="A0A2N5VFP9"/>
<evidence type="ECO:0000313" key="3">
    <source>
        <dbReference type="Proteomes" id="UP000235388"/>
    </source>
</evidence>
<comment type="caution">
    <text evidence="2">The sequence shown here is derived from an EMBL/GenBank/DDBJ whole genome shotgun (WGS) entry which is preliminary data.</text>
</comment>
<keyword evidence="3" id="KW-1185">Reference proteome</keyword>
<accession>A0A2N5VFP9</accession>
<gene>
    <name evidence="2" type="ORF">PCANC_13733</name>
</gene>